<feature type="compositionally biased region" description="Polar residues" evidence="1">
    <location>
        <begin position="24"/>
        <end position="36"/>
    </location>
</feature>
<evidence type="ECO:0000313" key="4">
    <source>
        <dbReference type="Proteomes" id="UP000095492"/>
    </source>
</evidence>
<dbReference type="STRING" id="39490.ERS852448_02152"/>
<protein>
    <recommendedName>
        <fullName evidence="5">DUF5640 domain-containing protein</fullName>
    </recommendedName>
</protein>
<reference evidence="3 4" key="1">
    <citation type="submission" date="2015-09" db="EMBL/GenBank/DDBJ databases">
        <authorList>
            <consortium name="Pathogen Informatics"/>
        </authorList>
    </citation>
    <scope>NUCLEOTIDE SEQUENCE [LARGE SCALE GENOMIC DNA]</scope>
    <source>
        <strain evidence="3 4">2789STDY5608891</strain>
    </source>
</reference>
<evidence type="ECO:0000256" key="2">
    <source>
        <dbReference type="SAM" id="SignalP"/>
    </source>
</evidence>
<organism evidence="3 4">
    <name type="scientific">Eubacterium ramulus</name>
    <dbReference type="NCBI Taxonomy" id="39490"/>
    <lineage>
        <taxon>Bacteria</taxon>
        <taxon>Bacillati</taxon>
        <taxon>Bacillota</taxon>
        <taxon>Clostridia</taxon>
        <taxon>Eubacteriales</taxon>
        <taxon>Eubacteriaceae</taxon>
        <taxon>Eubacterium</taxon>
    </lineage>
</organism>
<dbReference type="AlphaFoldDB" id="A0A173UPZ1"/>
<accession>A0A173UPZ1</accession>
<dbReference type="EMBL" id="CYYA01000015">
    <property type="protein sequence ID" value="CUN16237.1"/>
    <property type="molecule type" value="Genomic_DNA"/>
</dbReference>
<evidence type="ECO:0000256" key="1">
    <source>
        <dbReference type="SAM" id="MobiDB-lite"/>
    </source>
</evidence>
<evidence type="ECO:0008006" key="5">
    <source>
        <dbReference type="Google" id="ProtNLM"/>
    </source>
</evidence>
<gene>
    <name evidence="3" type="ORF">ERS852448_02152</name>
</gene>
<dbReference type="RefSeq" id="WP_055290530.1">
    <property type="nucleotide sequence ID" value="NZ_CAXUGT010000012.1"/>
</dbReference>
<sequence>MKKKIFTALLVGSIILSVTACGSTKSNDSAVSAKNEVSQDKTEKVKEPVDLTGTWKSEDNDGSWMEATINDNTISIDWVSDNGDTKSIYWVGSYTAPTEYSDEYTWTSTNDKEQTESALLASSDDTKDFTYSDSDKELSYQASMMGTTTTVRMTKSE</sequence>
<proteinExistence type="predicted"/>
<feature type="chain" id="PRO_5008013212" description="DUF5640 domain-containing protein" evidence="2">
    <location>
        <begin position="23"/>
        <end position="157"/>
    </location>
</feature>
<dbReference type="OrthoDB" id="3174999at2"/>
<feature type="compositionally biased region" description="Basic and acidic residues" evidence="1">
    <location>
        <begin position="37"/>
        <end position="46"/>
    </location>
</feature>
<feature type="signal peptide" evidence="2">
    <location>
        <begin position="1"/>
        <end position="22"/>
    </location>
</feature>
<name>A0A173UPZ1_EUBRA</name>
<evidence type="ECO:0000313" key="3">
    <source>
        <dbReference type="EMBL" id="CUN16237.1"/>
    </source>
</evidence>
<keyword evidence="2" id="KW-0732">Signal</keyword>
<dbReference type="GeneID" id="97391213"/>
<feature type="region of interest" description="Disordered" evidence="1">
    <location>
        <begin position="24"/>
        <end position="46"/>
    </location>
</feature>
<dbReference type="PROSITE" id="PS51257">
    <property type="entry name" value="PROKAR_LIPOPROTEIN"/>
    <property type="match status" value="1"/>
</dbReference>
<dbReference type="Proteomes" id="UP000095492">
    <property type="component" value="Unassembled WGS sequence"/>
</dbReference>